<dbReference type="EMBL" id="JAENRR010000084">
    <property type="protein sequence ID" value="MBK3519675.1"/>
    <property type="molecule type" value="Genomic_DNA"/>
</dbReference>
<evidence type="ECO:0000313" key="2">
    <source>
        <dbReference type="EMBL" id="MBK3519675.1"/>
    </source>
</evidence>
<keyword evidence="1" id="KW-0732">Signal</keyword>
<reference evidence="2 3" key="1">
    <citation type="submission" date="2021-01" db="EMBL/GenBank/DDBJ databases">
        <title>Carboxyliciviraga sp.nov., isolated from coastal sediments.</title>
        <authorList>
            <person name="Lu D."/>
            <person name="Zhang T."/>
        </authorList>
    </citation>
    <scope>NUCLEOTIDE SEQUENCE [LARGE SCALE GENOMIC DNA]</scope>
    <source>
        <strain evidence="2 3">N1Y132</strain>
    </source>
</reference>
<proteinExistence type="predicted"/>
<dbReference type="InterPro" id="IPR023614">
    <property type="entry name" value="Porin_dom_sf"/>
</dbReference>
<dbReference type="SUPFAM" id="SSF56935">
    <property type="entry name" value="Porins"/>
    <property type="match status" value="1"/>
</dbReference>
<gene>
    <name evidence="2" type="ORF">JIV24_20205</name>
</gene>
<feature type="chain" id="PRO_5045642770" description="Porin" evidence="1">
    <location>
        <begin position="26"/>
        <end position="391"/>
    </location>
</feature>
<dbReference type="RefSeq" id="WP_200466894.1">
    <property type="nucleotide sequence ID" value="NZ_JAENRR010000084.1"/>
</dbReference>
<evidence type="ECO:0008006" key="4">
    <source>
        <dbReference type="Google" id="ProtNLM"/>
    </source>
</evidence>
<protein>
    <recommendedName>
        <fullName evidence="4">Porin</fullName>
    </recommendedName>
</protein>
<evidence type="ECO:0000256" key="1">
    <source>
        <dbReference type="SAM" id="SignalP"/>
    </source>
</evidence>
<dbReference type="Gene3D" id="2.40.160.10">
    <property type="entry name" value="Porin"/>
    <property type="match status" value="1"/>
</dbReference>
<sequence length="391" mass="44397">MNFKKTVTLGLIAAFALIFNHQSLGQDDWTPRKHITGYINTIAEYSNQDNLNKNFGVGLSEVGLLVTYQPLPELELKATGVYSHYMFHVSQLLVEVYGMYSFSDGFKLGLGRFLTPLSPINQYFYAPLNPSGVVPMLVSHHFLFPQSISGFQIAGEFELGSSSKFGYNASIGSYAYINHFESGILGIQAQEDSYPTFGYYDTELDKINNYLCGTGRAYANFNDVLTIGANLFLADAQQFAQDEFEEYQYYPSTKYTYGFDAHLHINNLKVNAEYWGGQQKTNDEIPVPQPDGQIKYEYIKNDYVGYYAEIIYDRDVVKPFARYDFIEDINVNGIGLPTSAATVGLAVRPRFETLLKLEYKRIFATEITDFENQLSQDNDYDHIQLSFVLSF</sequence>
<comment type="caution">
    <text evidence="2">The sequence shown here is derived from an EMBL/GenBank/DDBJ whole genome shotgun (WGS) entry which is preliminary data.</text>
</comment>
<keyword evidence="3" id="KW-1185">Reference proteome</keyword>
<organism evidence="2 3">
    <name type="scientific">Carboxylicivirga marina</name>
    <dbReference type="NCBI Taxonomy" id="2800988"/>
    <lineage>
        <taxon>Bacteria</taxon>
        <taxon>Pseudomonadati</taxon>
        <taxon>Bacteroidota</taxon>
        <taxon>Bacteroidia</taxon>
        <taxon>Marinilabiliales</taxon>
        <taxon>Marinilabiliaceae</taxon>
        <taxon>Carboxylicivirga</taxon>
    </lineage>
</organism>
<feature type="signal peptide" evidence="1">
    <location>
        <begin position="1"/>
        <end position="25"/>
    </location>
</feature>
<dbReference type="Proteomes" id="UP000605676">
    <property type="component" value="Unassembled WGS sequence"/>
</dbReference>
<accession>A0ABS1HQA3</accession>
<name>A0ABS1HQA3_9BACT</name>
<evidence type="ECO:0000313" key="3">
    <source>
        <dbReference type="Proteomes" id="UP000605676"/>
    </source>
</evidence>